<evidence type="ECO:0000259" key="2">
    <source>
        <dbReference type="Pfam" id="PF00534"/>
    </source>
</evidence>
<dbReference type="PANTHER" id="PTHR46401:SF2">
    <property type="entry name" value="GLYCOSYLTRANSFERASE WBBK-RELATED"/>
    <property type="match status" value="1"/>
</dbReference>
<name>A0ABP8AQ58_9MICO</name>
<sequence length="486" mass="52005">MTIVARTTAERLRLIAAQLAPQTALSSTDDADAAVARLVAAGVTATSESAYLVRAVLDGAIPEPEEVVAAERLWRVEGLGELVRERLRAARWRRRPAVRVSNGILVDATDTGRTPYTTGIQRVARESIARWPLARIELVCWDRSRPRIHTATDEERALILSAAESAAAQEAGHGDEVVVPFHATYVLPEISVARHRYRGIRTVARHSGSRLVAVGFDCIAITTAEIAPPGMPAAFAQYLASLASFDEVVAISRAAAAEFEGWRRMLGGAGLPGPAVSVAELPFAVGDVDESVIEATRRELGLDPALPVVVAVGSHEPRKNHVAFLHACELLWQQGAQFAVVMAGGASWDSDLFDDFVAELKQRGRPLTTVSRASDATIWALYRLARFSVFCSLNEGFGLPVAESLASGTPVVTSGFGSMRELAEGHGGVLADPREPRSIAEAMRVLLDDDAELARLAAETAALPRATWDDYAATLWRGIEGAAVSA</sequence>
<keyword evidence="1" id="KW-0808">Transferase</keyword>
<proteinExistence type="predicted"/>
<evidence type="ECO:0000313" key="3">
    <source>
        <dbReference type="EMBL" id="GAA4187872.1"/>
    </source>
</evidence>
<reference evidence="4" key="1">
    <citation type="journal article" date="2019" name="Int. J. Syst. Evol. Microbiol.">
        <title>The Global Catalogue of Microorganisms (GCM) 10K type strain sequencing project: providing services to taxonomists for standard genome sequencing and annotation.</title>
        <authorList>
            <consortium name="The Broad Institute Genomics Platform"/>
            <consortium name="The Broad Institute Genome Sequencing Center for Infectious Disease"/>
            <person name="Wu L."/>
            <person name="Ma J."/>
        </authorList>
    </citation>
    <scope>NUCLEOTIDE SEQUENCE [LARGE SCALE GENOMIC DNA]</scope>
    <source>
        <strain evidence="4">JCM 17593</strain>
    </source>
</reference>
<dbReference type="Pfam" id="PF00534">
    <property type="entry name" value="Glycos_transf_1"/>
    <property type="match status" value="1"/>
</dbReference>
<dbReference type="Gene3D" id="3.40.50.2000">
    <property type="entry name" value="Glycogen Phosphorylase B"/>
    <property type="match status" value="1"/>
</dbReference>
<dbReference type="PANTHER" id="PTHR46401">
    <property type="entry name" value="GLYCOSYLTRANSFERASE WBBK-RELATED"/>
    <property type="match status" value="1"/>
</dbReference>
<comment type="caution">
    <text evidence="3">The sequence shown here is derived from an EMBL/GenBank/DDBJ whole genome shotgun (WGS) entry which is preliminary data.</text>
</comment>
<accession>A0ABP8AQ58</accession>
<evidence type="ECO:0000256" key="1">
    <source>
        <dbReference type="ARBA" id="ARBA00022679"/>
    </source>
</evidence>
<dbReference type="EMBL" id="BAABBX010000010">
    <property type="protein sequence ID" value="GAA4187872.1"/>
    <property type="molecule type" value="Genomic_DNA"/>
</dbReference>
<evidence type="ECO:0000313" key="4">
    <source>
        <dbReference type="Proteomes" id="UP001500213"/>
    </source>
</evidence>
<dbReference type="RefSeq" id="WP_344775133.1">
    <property type="nucleotide sequence ID" value="NZ_BAABBX010000010.1"/>
</dbReference>
<keyword evidence="4" id="KW-1185">Reference proteome</keyword>
<dbReference type="SUPFAM" id="SSF53756">
    <property type="entry name" value="UDP-Glycosyltransferase/glycogen phosphorylase"/>
    <property type="match status" value="1"/>
</dbReference>
<organism evidence="3 4">
    <name type="scientific">Gryllotalpicola kribbensis</name>
    <dbReference type="NCBI Taxonomy" id="993084"/>
    <lineage>
        <taxon>Bacteria</taxon>
        <taxon>Bacillati</taxon>
        <taxon>Actinomycetota</taxon>
        <taxon>Actinomycetes</taxon>
        <taxon>Micrococcales</taxon>
        <taxon>Microbacteriaceae</taxon>
        <taxon>Gryllotalpicola</taxon>
    </lineage>
</organism>
<gene>
    <name evidence="3" type="ORF">GCM10022288_13410</name>
</gene>
<dbReference type="Proteomes" id="UP001500213">
    <property type="component" value="Unassembled WGS sequence"/>
</dbReference>
<feature type="domain" description="Glycosyl transferase family 1" evidence="2">
    <location>
        <begin position="294"/>
        <end position="457"/>
    </location>
</feature>
<dbReference type="InterPro" id="IPR001296">
    <property type="entry name" value="Glyco_trans_1"/>
</dbReference>
<protein>
    <recommendedName>
        <fullName evidence="2">Glycosyl transferase family 1 domain-containing protein</fullName>
    </recommendedName>
</protein>